<evidence type="ECO:0000313" key="2">
    <source>
        <dbReference type="EMBL" id="SEQ49287.1"/>
    </source>
</evidence>
<organism evidence="2 3">
    <name type="scientific">Faunimonas pinastri</name>
    <dbReference type="NCBI Taxonomy" id="1855383"/>
    <lineage>
        <taxon>Bacteria</taxon>
        <taxon>Pseudomonadati</taxon>
        <taxon>Pseudomonadota</taxon>
        <taxon>Alphaproteobacteria</taxon>
        <taxon>Hyphomicrobiales</taxon>
        <taxon>Afifellaceae</taxon>
        <taxon>Faunimonas</taxon>
    </lineage>
</organism>
<proteinExistence type="predicted"/>
<dbReference type="Proteomes" id="UP000199647">
    <property type="component" value="Unassembled WGS sequence"/>
</dbReference>
<evidence type="ECO:0000256" key="1">
    <source>
        <dbReference type="SAM" id="MobiDB-lite"/>
    </source>
</evidence>
<feature type="region of interest" description="Disordered" evidence="1">
    <location>
        <begin position="373"/>
        <end position="393"/>
    </location>
</feature>
<dbReference type="STRING" id="1855383.SAMN05216548_10535"/>
<feature type="compositionally biased region" description="Basic and acidic residues" evidence="1">
    <location>
        <begin position="373"/>
        <end position="382"/>
    </location>
</feature>
<dbReference type="OrthoDB" id="9769293at2"/>
<gene>
    <name evidence="2" type="ORF">SAMN05216548_10535</name>
</gene>
<dbReference type="InterPro" id="IPR036086">
    <property type="entry name" value="ParB/Sulfiredoxin_sf"/>
</dbReference>
<name>A0A1H9GGU2_9HYPH</name>
<accession>A0A1H9GGU2</accession>
<dbReference type="SUPFAM" id="SSF110849">
    <property type="entry name" value="ParB/Sulfiredoxin"/>
    <property type="match status" value="1"/>
</dbReference>
<dbReference type="EMBL" id="FOFG01000005">
    <property type="protein sequence ID" value="SEQ49287.1"/>
    <property type="molecule type" value="Genomic_DNA"/>
</dbReference>
<dbReference type="AlphaFoldDB" id="A0A1H9GGU2"/>
<protein>
    <recommendedName>
        <fullName evidence="4">ParB/Sulfiredoxin domain-containing protein</fullName>
    </recommendedName>
</protein>
<dbReference type="Gene3D" id="3.90.1530.10">
    <property type="entry name" value="Conserved hypothetical protein from pyrococcus furiosus pfu- 392566-001, ParB domain"/>
    <property type="match status" value="1"/>
</dbReference>
<reference evidence="2 3" key="1">
    <citation type="submission" date="2016-10" db="EMBL/GenBank/DDBJ databases">
        <authorList>
            <person name="de Groot N.N."/>
        </authorList>
    </citation>
    <scope>NUCLEOTIDE SEQUENCE [LARGE SCALE GENOMIC DNA]</scope>
    <source>
        <strain evidence="2 3">A52C2</strain>
    </source>
</reference>
<evidence type="ECO:0008006" key="4">
    <source>
        <dbReference type="Google" id="ProtNLM"/>
    </source>
</evidence>
<keyword evidence="3" id="KW-1185">Reference proteome</keyword>
<evidence type="ECO:0000313" key="3">
    <source>
        <dbReference type="Proteomes" id="UP000199647"/>
    </source>
</evidence>
<dbReference type="RefSeq" id="WP_092496189.1">
    <property type="nucleotide sequence ID" value="NZ_FOFG01000005.1"/>
</dbReference>
<sequence length="393" mass="44266">MPWWEQEVAARERVEVPVDSLTFDRHNPRFTPEKKPSSDSDAAFIAELAASADLAELIESISTSGYIDIEPLIVIGEGDDLVVLEGNRRLAALKALRSADLAKRAKLSIPPLSEPIRATLKSVSVYRVVSQDEARTLIGFKHINGPQAWDAHAKGIYAARWLDDERRKREEGRQGLSLSEIARSMGDKNDTIYRLVSAIYVLDQAEENGVFFVVDRATKNFSFSHLYTALTYPEYREFLGYTTWDRSADPARNPIPESNLDNLRQLLRWLYGQKSEAIEPAIRRQNPDIARLKRVLSDPVSTRIMLESSDLDAAEVSTIPASSRLEEHLVKANEHLRDVQASLDGYDGKDRTLLTIAQQILSKARTIHRSMEMEAADHHPELQRPASPAEDSR</sequence>